<evidence type="ECO:0000256" key="2">
    <source>
        <dbReference type="ARBA" id="ARBA00022448"/>
    </source>
</evidence>
<feature type="domain" description="Secretin/TonB short N-terminal" evidence="9">
    <location>
        <begin position="49"/>
        <end position="100"/>
    </location>
</feature>
<dbReference type="SMART" id="SM00965">
    <property type="entry name" value="STN"/>
    <property type="match status" value="1"/>
</dbReference>
<dbReference type="Gene3D" id="2.40.170.20">
    <property type="entry name" value="TonB-dependent receptor, beta-barrel domain"/>
    <property type="match status" value="1"/>
</dbReference>
<evidence type="ECO:0000256" key="8">
    <source>
        <dbReference type="SAM" id="MobiDB-lite"/>
    </source>
</evidence>
<reference evidence="10 11" key="1">
    <citation type="submission" date="2020-04" db="EMBL/GenBank/DDBJ databases">
        <authorList>
            <person name="Yoon J."/>
        </authorList>
    </citation>
    <scope>NUCLEOTIDE SEQUENCE [LARGE SCALE GENOMIC DNA]</scope>
    <source>
        <strain evidence="10 11">DJ-13</strain>
    </source>
</reference>
<keyword evidence="6" id="KW-0472">Membrane</keyword>
<keyword evidence="2" id="KW-0813">Transport</keyword>
<dbReference type="InterPro" id="IPR039426">
    <property type="entry name" value="TonB-dep_rcpt-like"/>
</dbReference>
<proteinExistence type="predicted"/>
<evidence type="ECO:0000256" key="6">
    <source>
        <dbReference type="ARBA" id="ARBA00023136"/>
    </source>
</evidence>
<dbReference type="SUPFAM" id="SSF56935">
    <property type="entry name" value="Porins"/>
    <property type="match status" value="1"/>
</dbReference>
<gene>
    <name evidence="10" type="ORF">HCU67_07540</name>
</gene>
<keyword evidence="5" id="KW-0732">Signal</keyword>
<name>A0ABX1GRV5_9FLAO</name>
<dbReference type="PANTHER" id="PTHR30069">
    <property type="entry name" value="TONB-DEPENDENT OUTER MEMBRANE RECEPTOR"/>
    <property type="match status" value="1"/>
</dbReference>
<organism evidence="10 11">
    <name type="scientific">Croceivirga thetidis</name>
    <dbReference type="NCBI Taxonomy" id="2721623"/>
    <lineage>
        <taxon>Bacteria</taxon>
        <taxon>Pseudomonadati</taxon>
        <taxon>Bacteroidota</taxon>
        <taxon>Flavobacteriia</taxon>
        <taxon>Flavobacteriales</taxon>
        <taxon>Flavobacteriaceae</taxon>
        <taxon>Croceivirga</taxon>
    </lineage>
</organism>
<accession>A0ABX1GRV5</accession>
<evidence type="ECO:0000256" key="1">
    <source>
        <dbReference type="ARBA" id="ARBA00004571"/>
    </source>
</evidence>
<evidence type="ECO:0000256" key="7">
    <source>
        <dbReference type="ARBA" id="ARBA00023237"/>
    </source>
</evidence>
<feature type="region of interest" description="Disordered" evidence="8">
    <location>
        <begin position="537"/>
        <end position="560"/>
    </location>
</feature>
<dbReference type="InterPro" id="IPR008969">
    <property type="entry name" value="CarboxyPept-like_regulatory"/>
</dbReference>
<dbReference type="PANTHER" id="PTHR30069:SF29">
    <property type="entry name" value="HEMOGLOBIN AND HEMOGLOBIN-HAPTOGLOBIN-BINDING PROTEIN 1-RELATED"/>
    <property type="match status" value="1"/>
</dbReference>
<comment type="caution">
    <text evidence="10">The sequence shown here is derived from an EMBL/GenBank/DDBJ whole genome shotgun (WGS) entry which is preliminary data.</text>
</comment>
<keyword evidence="3" id="KW-1134">Transmembrane beta strand</keyword>
<evidence type="ECO:0000313" key="11">
    <source>
        <dbReference type="Proteomes" id="UP000718451"/>
    </source>
</evidence>
<sequence>MHVKKLRFFLFVFLLVQGFVLHSQSVIKVDYKNVPLKQVLEDLEPQTGLLFSYSDELVRDRSISLKMETSDVAALLNILAKTANLNFERIGANQVIITSVKSNISVCGYLFDGISKTPLAYATLLIKGTLTGFTTDENGYFSLEDVNLDKGLLLQYIGYASKILETEDFELSTCKNFYLFPKVETLQEVIVKSYLITGIDKNKDGSIGLNSEELGILPGLVEPDIFQSVQWAPGITSINETVSDIQIRGGSADQNLILYDGIKMYNTGHFFGMLSIFNPYTTTGATIFKSGASAEYGDRISGIIDIAGETQIPERTNFGLGFNGTQADVYSKIRLGDKVGLVLSGRRSYVDLLGNGTPTFDAISEKVFQNTIVDTGPLGQIEGEEDEETLLEGEETFFFYDTNIKLLIKPSEKDSLSVTGLLTRNDLFFRLLDDENISQDALVSENEGLSFNWSGVKANRWHHSLEGYYSNYNSNYRNVFLEEQTAQEESVRRNSVKDYGIQTAIEYDFSVKHALKLGYQISKNEVFYQLFRDEAGTEDIDPEDSDEDGEESADERDFNEISNRVNTTNAIYGTYSFRPKNRGLLSLGIRASKFSLLNNWYLEPRLNLEYPVNRILRLKVTAERRYQTLSQLIEFDDTRLRLQSGTWTLTDQDLIPLLESNQYSAGALLDFNGWTIDLDAYIKNIDGLTSFTNGFTNASEEYSQGTSDIFGMDFLLKKQLGNYRIWIGYTYNTVDYNFAELSTTKFSGNNDITHNLTLSNTYETAKWKFSLGWNYRTGAPFTPVQSFNPTTGDLVFGAINSRRLPDYHRLDASALYGFKIAKNNALKGEVGVSFQNIYARQVPLSVFYREDENPITGLPEIEQLEQLSLGLTPNFVFRLNF</sequence>
<feature type="compositionally biased region" description="Acidic residues" evidence="8">
    <location>
        <begin position="537"/>
        <end position="554"/>
    </location>
</feature>
<dbReference type="Proteomes" id="UP000718451">
    <property type="component" value="Unassembled WGS sequence"/>
</dbReference>
<comment type="subcellular location">
    <subcellularLocation>
        <location evidence="1">Cell outer membrane</location>
        <topology evidence="1">Multi-pass membrane protein</topology>
    </subcellularLocation>
</comment>
<evidence type="ECO:0000256" key="5">
    <source>
        <dbReference type="ARBA" id="ARBA00022729"/>
    </source>
</evidence>
<dbReference type="Pfam" id="PF13715">
    <property type="entry name" value="CarbopepD_reg_2"/>
    <property type="match status" value="1"/>
</dbReference>
<evidence type="ECO:0000313" key="10">
    <source>
        <dbReference type="EMBL" id="NKI31796.1"/>
    </source>
</evidence>
<evidence type="ECO:0000256" key="4">
    <source>
        <dbReference type="ARBA" id="ARBA00022692"/>
    </source>
</evidence>
<dbReference type="Gene3D" id="2.170.130.10">
    <property type="entry name" value="TonB-dependent receptor, plug domain"/>
    <property type="match status" value="1"/>
</dbReference>
<dbReference type="Pfam" id="PF07715">
    <property type="entry name" value="Plug"/>
    <property type="match status" value="1"/>
</dbReference>
<keyword evidence="11" id="KW-1185">Reference proteome</keyword>
<keyword evidence="4" id="KW-0812">Transmembrane</keyword>
<dbReference type="InterPro" id="IPR011662">
    <property type="entry name" value="Secretin/TonB_short_N"/>
</dbReference>
<evidence type="ECO:0000259" key="9">
    <source>
        <dbReference type="SMART" id="SM00965"/>
    </source>
</evidence>
<dbReference type="InterPro" id="IPR037066">
    <property type="entry name" value="Plug_dom_sf"/>
</dbReference>
<dbReference type="EMBL" id="JAAWWL010000001">
    <property type="protein sequence ID" value="NKI31796.1"/>
    <property type="molecule type" value="Genomic_DNA"/>
</dbReference>
<dbReference type="InterPro" id="IPR036942">
    <property type="entry name" value="Beta-barrel_TonB_sf"/>
</dbReference>
<dbReference type="RefSeq" id="WP_168551945.1">
    <property type="nucleotide sequence ID" value="NZ_JAAWWL010000001.1"/>
</dbReference>
<dbReference type="SUPFAM" id="SSF49464">
    <property type="entry name" value="Carboxypeptidase regulatory domain-like"/>
    <property type="match status" value="1"/>
</dbReference>
<protein>
    <submittedName>
        <fullName evidence="10">TonB-dependent receptor plug domain-containing protein</fullName>
    </submittedName>
</protein>
<evidence type="ECO:0000256" key="3">
    <source>
        <dbReference type="ARBA" id="ARBA00022452"/>
    </source>
</evidence>
<keyword evidence="7" id="KW-0998">Cell outer membrane</keyword>
<keyword evidence="10" id="KW-0675">Receptor</keyword>
<dbReference type="InterPro" id="IPR012910">
    <property type="entry name" value="Plug_dom"/>
</dbReference>
<dbReference type="Gene3D" id="3.55.50.30">
    <property type="match status" value="1"/>
</dbReference>